<dbReference type="STRING" id="63057.A0A2P5DUZ7"/>
<keyword evidence="6 8" id="KW-0326">Glycosidase</keyword>
<evidence type="ECO:0000256" key="2">
    <source>
        <dbReference type="ARBA" id="ARBA00008834"/>
    </source>
</evidence>
<dbReference type="GO" id="GO:0004650">
    <property type="term" value="F:polygalacturonase activity"/>
    <property type="evidence" value="ECO:0007669"/>
    <property type="project" value="InterPro"/>
</dbReference>
<dbReference type="InterPro" id="IPR000743">
    <property type="entry name" value="Glyco_hydro_28"/>
</dbReference>
<keyword evidence="9" id="KW-0732">Signal</keyword>
<dbReference type="Gene3D" id="2.160.20.10">
    <property type="entry name" value="Single-stranded right-handed beta-helix, Pectin lyase-like"/>
    <property type="match status" value="1"/>
</dbReference>
<evidence type="ECO:0000256" key="7">
    <source>
        <dbReference type="ARBA" id="ARBA00023316"/>
    </source>
</evidence>
<dbReference type="FunFam" id="2.160.20.10:FF:000004">
    <property type="entry name" value="Pectin lyase-like superfamily protein"/>
    <property type="match status" value="1"/>
</dbReference>
<evidence type="ECO:0000313" key="11">
    <source>
        <dbReference type="Proteomes" id="UP000237000"/>
    </source>
</evidence>
<evidence type="ECO:0000256" key="3">
    <source>
        <dbReference type="ARBA" id="ARBA00022512"/>
    </source>
</evidence>
<reference evidence="11" key="1">
    <citation type="submission" date="2016-06" db="EMBL/GenBank/DDBJ databases">
        <title>Parallel loss of symbiosis genes in relatives of nitrogen-fixing non-legume Parasponia.</title>
        <authorList>
            <person name="Van Velzen R."/>
            <person name="Holmer R."/>
            <person name="Bu F."/>
            <person name="Rutten L."/>
            <person name="Van Zeijl A."/>
            <person name="Liu W."/>
            <person name="Santuari L."/>
            <person name="Cao Q."/>
            <person name="Sharma T."/>
            <person name="Shen D."/>
            <person name="Roswanjaya Y."/>
            <person name="Wardhani T."/>
            <person name="Kalhor M.S."/>
            <person name="Jansen J."/>
            <person name="Van den Hoogen J."/>
            <person name="Gungor B."/>
            <person name="Hartog M."/>
            <person name="Hontelez J."/>
            <person name="Verver J."/>
            <person name="Yang W.-C."/>
            <person name="Schijlen E."/>
            <person name="Repin R."/>
            <person name="Schilthuizen M."/>
            <person name="Schranz E."/>
            <person name="Heidstra R."/>
            <person name="Miyata K."/>
            <person name="Fedorova E."/>
            <person name="Kohlen W."/>
            <person name="Bisseling T."/>
            <person name="Smit S."/>
            <person name="Geurts R."/>
        </authorList>
    </citation>
    <scope>NUCLEOTIDE SEQUENCE [LARGE SCALE GENOMIC DNA]</scope>
    <source>
        <strain evidence="11">cv. RG33-2</strain>
    </source>
</reference>
<dbReference type="GO" id="GO:0071555">
    <property type="term" value="P:cell wall organization"/>
    <property type="evidence" value="ECO:0007669"/>
    <property type="project" value="UniProtKB-KW"/>
</dbReference>
<evidence type="ECO:0000256" key="4">
    <source>
        <dbReference type="ARBA" id="ARBA00022525"/>
    </source>
</evidence>
<dbReference type="InterPro" id="IPR012334">
    <property type="entry name" value="Pectin_lyas_fold"/>
</dbReference>
<dbReference type="SMART" id="SM00710">
    <property type="entry name" value="PbH1"/>
    <property type="match status" value="4"/>
</dbReference>
<dbReference type="Proteomes" id="UP000237000">
    <property type="component" value="Unassembled WGS sequence"/>
</dbReference>
<dbReference type="AlphaFoldDB" id="A0A2P5DUZ7"/>
<protein>
    <submittedName>
        <fullName evidence="10">Glycoside hydrolase</fullName>
    </submittedName>
</protein>
<dbReference type="InterPro" id="IPR011050">
    <property type="entry name" value="Pectin_lyase_fold/virulence"/>
</dbReference>
<evidence type="ECO:0000256" key="8">
    <source>
        <dbReference type="RuleBase" id="RU361169"/>
    </source>
</evidence>
<dbReference type="Pfam" id="PF00295">
    <property type="entry name" value="Glyco_hydro_28"/>
    <property type="match status" value="1"/>
</dbReference>
<keyword evidence="5 8" id="KW-0378">Hydrolase</keyword>
<accession>A0A2P5DUZ7</accession>
<keyword evidence="11" id="KW-1185">Reference proteome</keyword>
<evidence type="ECO:0000256" key="9">
    <source>
        <dbReference type="SAM" id="SignalP"/>
    </source>
</evidence>
<evidence type="ECO:0000256" key="5">
    <source>
        <dbReference type="ARBA" id="ARBA00022801"/>
    </source>
</evidence>
<feature type="chain" id="PRO_5015123941" evidence="9">
    <location>
        <begin position="26"/>
        <end position="396"/>
    </location>
</feature>
<dbReference type="InParanoid" id="A0A2P5DUZ7"/>
<dbReference type="PANTHER" id="PTHR31375">
    <property type="match status" value="1"/>
</dbReference>
<feature type="signal peptide" evidence="9">
    <location>
        <begin position="1"/>
        <end position="25"/>
    </location>
</feature>
<name>A0A2P5DUZ7_TREOI</name>
<evidence type="ECO:0000256" key="6">
    <source>
        <dbReference type="ARBA" id="ARBA00023295"/>
    </source>
</evidence>
<dbReference type="GO" id="GO:0005975">
    <property type="term" value="P:carbohydrate metabolic process"/>
    <property type="evidence" value="ECO:0007669"/>
    <property type="project" value="InterPro"/>
</dbReference>
<dbReference type="FunCoup" id="A0A2P5DUZ7">
    <property type="interactions" value="109"/>
</dbReference>
<dbReference type="OrthoDB" id="187139at2759"/>
<comment type="similarity">
    <text evidence="2 8">Belongs to the glycosyl hydrolase 28 family.</text>
</comment>
<gene>
    <name evidence="10" type="ORF">TorRG33x02_240950</name>
</gene>
<proteinExistence type="inferred from homology"/>
<keyword evidence="3" id="KW-0134">Cell wall</keyword>
<dbReference type="SUPFAM" id="SSF51126">
    <property type="entry name" value="Pectin lyase-like"/>
    <property type="match status" value="1"/>
</dbReference>
<comment type="subcellular location">
    <subcellularLocation>
        <location evidence="1">Secreted</location>
        <location evidence="1">Cell wall</location>
    </subcellularLocation>
</comment>
<keyword evidence="7" id="KW-0961">Cell wall biogenesis/degradation</keyword>
<evidence type="ECO:0000256" key="1">
    <source>
        <dbReference type="ARBA" id="ARBA00004191"/>
    </source>
</evidence>
<keyword evidence="4" id="KW-0964">Secreted</keyword>
<dbReference type="InterPro" id="IPR006626">
    <property type="entry name" value="PbH1"/>
</dbReference>
<dbReference type="EMBL" id="JXTC01000247">
    <property type="protein sequence ID" value="PON77123.1"/>
    <property type="molecule type" value="Genomic_DNA"/>
</dbReference>
<comment type="caution">
    <text evidence="10">The sequence shown here is derived from an EMBL/GenBank/DDBJ whole genome shotgun (WGS) entry which is preliminary data.</text>
</comment>
<sequence length="396" mass="42977">MGLIKFMRIIGITLCLLVASNIANAQIFDVTKSGAKPKSDITQILLKTWKKACASKSRSKVVVPKGTYRVTQVNLKGPCKAPIEFNLQGTLQAPAVGAAFKGRDTWVAFEYVDSLTISGGGTFDGQGESAWGKKCAKNQYCGNLPINIRFNFVTNSMVRDVTSLNSKQFHVNVLGCKNFTFQHVKVIASENSLNTDGIHIGRSTNVRIIDSSIQTGDDCVSIGDGSKQISITKVSCGPGHGFSIGSLGKYPNEEPVQGVFVKSCTLKNTQNGVRIKTWPDSHPGSASDMHFEDIVMENVGNPVLIDQEYCPWNQCKAQIPSRVKISNVSFKNIRGTSSTPLAVKLVCSRGLPCQKVVVSDIDIKYRGPQGPITSQCRNVKPTLYGKQNPKTCIIKA</sequence>
<organism evidence="10 11">
    <name type="scientific">Trema orientale</name>
    <name type="common">Charcoal tree</name>
    <name type="synonym">Celtis orientalis</name>
    <dbReference type="NCBI Taxonomy" id="63057"/>
    <lineage>
        <taxon>Eukaryota</taxon>
        <taxon>Viridiplantae</taxon>
        <taxon>Streptophyta</taxon>
        <taxon>Embryophyta</taxon>
        <taxon>Tracheophyta</taxon>
        <taxon>Spermatophyta</taxon>
        <taxon>Magnoliopsida</taxon>
        <taxon>eudicotyledons</taxon>
        <taxon>Gunneridae</taxon>
        <taxon>Pentapetalae</taxon>
        <taxon>rosids</taxon>
        <taxon>fabids</taxon>
        <taxon>Rosales</taxon>
        <taxon>Cannabaceae</taxon>
        <taxon>Trema</taxon>
    </lineage>
</organism>
<evidence type="ECO:0000313" key="10">
    <source>
        <dbReference type="EMBL" id="PON77123.1"/>
    </source>
</evidence>